<evidence type="ECO:0000256" key="1">
    <source>
        <dbReference type="SAM" id="MobiDB-lite"/>
    </source>
</evidence>
<feature type="compositionally biased region" description="Polar residues" evidence="1">
    <location>
        <begin position="445"/>
        <end position="461"/>
    </location>
</feature>
<dbReference type="InterPro" id="IPR016186">
    <property type="entry name" value="C-type_lectin-like/link_sf"/>
</dbReference>
<feature type="compositionally biased region" description="Low complexity" evidence="1">
    <location>
        <begin position="548"/>
        <end position="562"/>
    </location>
</feature>
<reference evidence="3" key="1">
    <citation type="submission" date="2021-05" db="EMBL/GenBank/DDBJ databases">
        <authorList>
            <person name="Alioto T."/>
            <person name="Alioto T."/>
            <person name="Gomez Garrido J."/>
        </authorList>
    </citation>
    <scope>NUCLEOTIDE SEQUENCE</scope>
</reference>
<keyword evidence="2" id="KW-1133">Transmembrane helix</keyword>
<keyword evidence="2" id="KW-0812">Transmembrane</keyword>
<feature type="region of interest" description="Disordered" evidence="1">
    <location>
        <begin position="478"/>
        <end position="604"/>
    </location>
</feature>
<evidence type="ECO:0000256" key="2">
    <source>
        <dbReference type="SAM" id="Phobius"/>
    </source>
</evidence>
<dbReference type="EMBL" id="HBUE01111010">
    <property type="protein sequence ID" value="CAG6488842.1"/>
    <property type="molecule type" value="Transcribed_RNA"/>
</dbReference>
<accession>A0A8D8CCV9</accession>
<dbReference type="InterPro" id="IPR016187">
    <property type="entry name" value="CTDL_fold"/>
</dbReference>
<feature type="compositionally biased region" description="Polar residues" evidence="1">
    <location>
        <begin position="588"/>
        <end position="604"/>
    </location>
</feature>
<feature type="transmembrane region" description="Helical" evidence="2">
    <location>
        <begin position="179"/>
        <end position="201"/>
    </location>
</feature>
<organism evidence="3">
    <name type="scientific">Culex pipiens</name>
    <name type="common">House mosquito</name>
    <dbReference type="NCBI Taxonomy" id="7175"/>
    <lineage>
        <taxon>Eukaryota</taxon>
        <taxon>Metazoa</taxon>
        <taxon>Ecdysozoa</taxon>
        <taxon>Arthropoda</taxon>
        <taxon>Hexapoda</taxon>
        <taxon>Insecta</taxon>
        <taxon>Pterygota</taxon>
        <taxon>Neoptera</taxon>
        <taxon>Endopterygota</taxon>
        <taxon>Diptera</taxon>
        <taxon>Nematocera</taxon>
        <taxon>Culicoidea</taxon>
        <taxon>Culicidae</taxon>
        <taxon>Culicinae</taxon>
        <taxon>Culicini</taxon>
        <taxon>Culex</taxon>
        <taxon>Culex</taxon>
    </lineage>
</organism>
<protein>
    <submittedName>
        <fullName evidence="3">Protein bark beetle</fullName>
    </submittedName>
</protein>
<feature type="region of interest" description="Disordered" evidence="1">
    <location>
        <begin position="305"/>
        <end position="330"/>
    </location>
</feature>
<name>A0A8D8CCV9_CULPI</name>
<evidence type="ECO:0000313" key="3">
    <source>
        <dbReference type="EMBL" id="CAG6488842.1"/>
    </source>
</evidence>
<proteinExistence type="predicted"/>
<feature type="compositionally biased region" description="Basic and acidic residues" evidence="1">
    <location>
        <begin position="498"/>
        <end position="507"/>
    </location>
</feature>
<dbReference type="SUPFAM" id="SSF56436">
    <property type="entry name" value="C-type lectin-like"/>
    <property type="match status" value="1"/>
</dbReference>
<dbReference type="AlphaFoldDB" id="A0A8D8CCV9"/>
<dbReference type="Gene3D" id="3.10.100.10">
    <property type="entry name" value="Mannose-Binding Protein A, subunit A"/>
    <property type="match status" value="1"/>
</dbReference>
<sequence>MITVNRSITLDVWKTKIDAKHNYWSYNETLAVGSRIRDRFDDPQLLEVQYLPLHMNNLTVLDGKCPPGWTLLIDTCYMYVGAPMSFREARDFCRSDNASLPFIHGDSTPLWLFLEQQSRYLRSTEKVWVQDPNFIDRCTSFIYRNVEVEDCNERHAFLCEIDPKVQIDPLYWRADTVTWAMVSALLLVFLLLLLICVCWVCKSRYRQTQRLQRRNSIRQSMRSLNSIDPQGSIRRRNFVVSRSTDTLKSVTTGTTDYKKMPSNGSIESVDKSVLSSETNYDAYDQQQQQQQSYSNEYADQLKSQLGYSEGPTSNGGTDYVQNSNGNSPTKTKVYGLPDYSSHGGSTAFELAFRNEGFRDNSTTYSGVTRNNSISTAINEDTPIIHHTVENEDAGSDFYGNSSTLPMRVRGDNLSFLNELKNRLPEYAPLPPSNGHSSFHPVPMDQRSSSGTNHNNTSQLSASTLPYDQKIDRLNFSAPHEYQQPSIRRPDPPVTPSIDAREIRRPDSYMRAVKKYATPGRERESIVPPPRVDSNGSRRPKTLYEAASEEQQQHQQKPISPQKPNYARSRSEALLETNFDEALPPMATMLSSDSRSYSQPLETAM</sequence>
<feature type="region of interest" description="Disordered" evidence="1">
    <location>
        <begin position="426"/>
        <end position="461"/>
    </location>
</feature>
<keyword evidence="2" id="KW-0472">Membrane</keyword>